<evidence type="ECO:0000313" key="8">
    <source>
        <dbReference type="EMBL" id="MBR7745986.1"/>
    </source>
</evidence>
<evidence type="ECO:0000256" key="6">
    <source>
        <dbReference type="ARBA" id="ARBA00023136"/>
    </source>
</evidence>
<keyword evidence="5 7" id="KW-1133">Transmembrane helix</keyword>
<feature type="transmembrane region" description="Helical" evidence="7">
    <location>
        <begin position="275"/>
        <end position="295"/>
    </location>
</feature>
<keyword evidence="6 7" id="KW-0472">Membrane</keyword>
<evidence type="ECO:0000256" key="7">
    <source>
        <dbReference type="SAM" id="Phobius"/>
    </source>
</evidence>
<evidence type="ECO:0000313" key="9">
    <source>
        <dbReference type="Proteomes" id="UP000680158"/>
    </source>
</evidence>
<dbReference type="RefSeq" id="WP_212683337.1">
    <property type="nucleotide sequence ID" value="NZ_JAGSPM010000002.1"/>
</dbReference>
<gene>
    <name evidence="8" type="primary">chrA</name>
    <name evidence="8" type="ORF">KDM92_05290</name>
</gene>
<dbReference type="GO" id="GO:0015109">
    <property type="term" value="F:chromate transmembrane transporter activity"/>
    <property type="evidence" value="ECO:0007669"/>
    <property type="project" value="InterPro"/>
</dbReference>
<keyword evidence="9" id="KW-1185">Reference proteome</keyword>
<feature type="transmembrane region" description="Helical" evidence="7">
    <location>
        <begin position="155"/>
        <end position="188"/>
    </location>
</feature>
<reference evidence="8 9" key="1">
    <citation type="submission" date="2021-04" db="EMBL/GenBank/DDBJ databases">
        <title>novel species isolated from subtropical streams in China.</title>
        <authorList>
            <person name="Lu H."/>
        </authorList>
    </citation>
    <scope>NUCLEOTIDE SEQUENCE [LARGE SCALE GENOMIC DNA]</scope>
    <source>
        <strain evidence="8 9">BYS107W</strain>
    </source>
</reference>
<dbReference type="Pfam" id="PF02417">
    <property type="entry name" value="Chromate_transp"/>
    <property type="match status" value="2"/>
</dbReference>
<comment type="subcellular location">
    <subcellularLocation>
        <location evidence="1">Cell membrane</location>
        <topology evidence="1">Multi-pass membrane protein</topology>
    </subcellularLocation>
</comment>
<dbReference type="PANTHER" id="PTHR33567:SF3">
    <property type="entry name" value="CHROMATE ION TRANSPORTER (EUROFUNG)"/>
    <property type="match status" value="1"/>
</dbReference>
<protein>
    <submittedName>
        <fullName evidence="8">Chromate efflux transporter</fullName>
    </submittedName>
</protein>
<dbReference type="Proteomes" id="UP000680158">
    <property type="component" value="Unassembled WGS sequence"/>
</dbReference>
<accession>A0A941I328</accession>
<feature type="transmembrane region" description="Helical" evidence="7">
    <location>
        <begin position="409"/>
        <end position="428"/>
    </location>
</feature>
<evidence type="ECO:0000256" key="4">
    <source>
        <dbReference type="ARBA" id="ARBA00022692"/>
    </source>
</evidence>
<dbReference type="EMBL" id="JAGSPM010000002">
    <property type="protein sequence ID" value="MBR7745986.1"/>
    <property type="molecule type" value="Genomic_DNA"/>
</dbReference>
<dbReference type="GO" id="GO:0005886">
    <property type="term" value="C:plasma membrane"/>
    <property type="evidence" value="ECO:0007669"/>
    <property type="project" value="UniProtKB-SubCell"/>
</dbReference>
<dbReference type="NCBIfam" id="TIGR00937">
    <property type="entry name" value="2A51"/>
    <property type="match status" value="1"/>
</dbReference>
<feature type="transmembrane region" description="Helical" evidence="7">
    <location>
        <begin position="315"/>
        <end position="333"/>
    </location>
</feature>
<dbReference type="InterPro" id="IPR003370">
    <property type="entry name" value="Chromate_transpt"/>
</dbReference>
<keyword evidence="3" id="KW-1003">Cell membrane</keyword>
<feature type="transmembrane region" description="Helical" evidence="7">
    <location>
        <begin position="122"/>
        <end position="143"/>
    </location>
</feature>
<comment type="caution">
    <text evidence="8">The sequence shown here is derived from an EMBL/GenBank/DDBJ whole genome shotgun (WGS) entry which is preliminary data.</text>
</comment>
<feature type="transmembrane region" description="Helical" evidence="7">
    <location>
        <begin position="375"/>
        <end position="403"/>
    </location>
</feature>
<keyword evidence="4 7" id="KW-0812">Transmembrane</keyword>
<comment type="similarity">
    <text evidence="2">Belongs to the chromate ion transporter (CHR) (TC 2.A.51) family.</text>
</comment>
<sequence length="454" mass="49488">MPPTSIDFPKQSPPPVPSFSSAFRFWLKLGLISFGGPAGQIAIMHQELVEKRRWISEQRFLHALNYCMLLPGPEAQQLAIYIGWLLHGIRGGIVAGVLFVLPSLLMLIGLSWLYIAYGQTSLIAGLFYGIKPAVTAIVLQAAYGIGGRTLQNISLWTIAIAAFIALFIFHLPFPLIILCAALIGYLGGRYLPQHFQARGGHASKSTTTTYGAAVIDDNTPTPEHARFRWTSVGRVLLVGILLWSLPMLSLIYLFGWQHSLTQMAWYFTKAALMTFGGAYAVLPYVMQAAVVDYGWLSAGQMIDGLALGETTPGPLIMVLIFVGFVAAYMQALFGPEQLFFAGTVAAIIVTWFTFLPSFILILAGGPFIESTHHQFNLTASLSAITAAVVGVIVNLTLFFAYHVLWPQGFNAAFDVWAAGIALFSALALIRFKWNVIWVIVLAASAGLLIQLSLT</sequence>
<name>A0A941I328_9BURK</name>
<dbReference type="PANTHER" id="PTHR33567">
    <property type="entry name" value="CHROMATE ION TRANSPORTER (EUROFUNG)"/>
    <property type="match status" value="1"/>
</dbReference>
<proteinExistence type="inferred from homology"/>
<evidence type="ECO:0000256" key="5">
    <source>
        <dbReference type="ARBA" id="ARBA00022989"/>
    </source>
</evidence>
<feature type="transmembrane region" description="Helical" evidence="7">
    <location>
        <begin position="339"/>
        <end position="363"/>
    </location>
</feature>
<feature type="transmembrane region" description="Helical" evidence="7">
    <location>
        <begin position="235"/>
        <end position="255"/>
    </location>
</feature>
<feature type="transmembrane region" description="Helical" evidence="7">
    <location>
        <begin position="435"/>
        <end position="453"/>
    </location>
</feature>
<feature type="transmembrane region" description="Helical" evidence="7">
    <location>
        <begin position="92"/>
        <end position="115"/>
    </location>
</feature>
<organism evidence="8 9">
    <name type="scientific">Undibacterium baiyunense</name>
    <dbReference type="NCBI Taxonomy" id="2828731"/>
    <lineage>
        <taxon>Bacteria</taxon>
        <taxon>Pseudomonadati</taxon>
        <taxon>Pseudomonadota</taxon>
        <taxon>Betaproteobacteria</taxon>
        <taxon>Burkholderiales</taxon>
        <taxon>Oxalobacteraceae</taxon>
        <taxon>Undibacterium</taxon>
    </lineage>
</organism>
<evidence type="ECO:0000256" key="3">
    <source>
        <dbReference type="ARBA" id="ARBA00022475"/>
    </source>
</evidence>
<evidence type="ECO:0000256" key="1">
    <source>
        <dbReference type="ARBA" id="ARBA00004651"/>
    </source>
</evidence>
<evidence type="ECO:0000256" key="2">
    <source>
        <dbReference type="ARBA" id="ARBA00005262"/>
    </source>
</evidence>
<dbReference type="PIRSF" id="PIRSF004810">
    <property type="entry name" value="ChrA"/>
    <property type="match status" value="1"/>
</dbReference>
<dbReference type="InterPro" id="IPR014047">
    <property type="entry name" value="Chr_Tranpt_l_chain"/>
</dbReference>
<dbReference type="AlphaFoldDB" id="A0A941I328"/>